<dbReference type="InterPro" id="IPR033124">
    <property type="entry name" value="Ser_caboxypep_his_AS"/>
</dbReference>
<evidence type="ECO:0000256" key="4">
    <source>
        <dbReference type="ARBA" id="ARBA00022801"/>
    </source>
</evidence>
<organism evidence="8 9">
    <name type="scientific">Morchella conica CCBAS932</name>
    <dbReference type="NCBI Taxonomy" id="1392247"/>
    <lineage>
        <taxon>Eukaryota</taxon>
        <taxon>Fungi</taxon>
        <taxon>Dikarya</taxon>
        <taxon>Ascomycota</taxon>
        <taxon>Pezizomycotina</taxon>
        <taxon>Pezizomycetes</taxon>
        <taxon>Pezizales</taxon>
        <taxon>Morchellaceae</taxon>
        <taxon>Morchella</taxon>
    </lineage>
</organism>
<dbReference type="InParanoid" id="A0A3N4L741"/>
<dbReference type="InterPro" id="IPR001563">
    <property type="entry name" value="Peptidase_S10"/>
</dbReference>
<dbReference type="STRING" id="1392247.A0A3N4L741"/>
<keyword evidence="9" id="KW-1185">Reference proteome</keyword>
<dbReference type="PROSITE" id="PS00560">
    <property type="entry name" value="CARBOXYPEPT_SER_HIS"/>
    <property type="match status" value="1"/>
</dbReference>
<dbReference type="PANTHER" id="PTHR11802">
    <property type="entry name" value="SERINE PROTEASE FAMILY S10 SERINE CARBOXYPEPTIDASE"/>
    <property type="match status" value="1"/>
</dbReference>
<dbReference type="InterPro" id="IPR029058">
    <property type="entry name" value="AB_hydrolase_fold"/>
</dbReference>
<evidence type="ECO:0000313" key="8">
    <source>
        <dbReference type="EMBL" id="RPB17302.1"/>
    </source>
</evidence>
<proteinExistence type="inferred from homology"/>
<evidence type="ECO:0000256" key="2">
    <source>
        <dbReference type="ARBA" id="ARBA00022645"/>
    </source>
</evidence>
<dbReference type="AlphaFoldDB" id="A0A3N4L741"/>
<dbReference type="GO" id="GO:0000324">
    <property type="term" value="C:fungal-type vacuole"/>
    <property type="evidence" value="ECO:0007669"/>
    <property type="project" value="TreeGrafter"/>
</dbReference>
<dbReference type="GO" id="GO:0006508">
    <property type="term" value="P:proteolysis"/>
    <property type="evidence" value="ECO:0007669"/>
    <property type="project" value="UniProtKB-KW"/>
</dbReference>
<keyword evidence="4 8" id="KW-0378">Hydrolase</keyword>
<reference evidence="8 9" key="1">
    <citation type="journal article" date="2018" name="Nat. Ecol. Evol.">
        <title>Pezizomycetes genomes reveal the molecular basis of ectomycorrhizal truffle lifestyle.</title>
        <authorList>
            <person name="Murat C."/>
            <person name="Payen T."/>
            <person name="Noel B."/>
            <person name="Kuo A."/>
            <person name="Morin E."/>
            <person name="Chen J."/>
            <person name="Kohler A."/>
            <person name="Krizsan K."/>
            <person name="Balestrini R."/>
            <person name="Da Silva C."/>
            <person name="Montanini B."/>
            <person name="Hainaut M."/>
            <person name="Levati E."/>
            <person name="Barry K.W."/>
            <person name="Belfiori B."/>
            <person name="Cichocki N."/>
            <person name="Clum A."/>
            <person name="Dockter R.B."/>
            <person name="Fauchery L."/>
            <person name="Guy J."/>
            <person name="Iotti M."/>
            <person name="Le Tacon F."/>
            <person name="Lindquist E.A."/>
            <person name="Lipzen A."/>
            <person name="Malagnac F."/>
            <person name="Mello A."/>
            <person name="Molinier V."/>
            <person name="Miyauchi S."/>
            <person name="Poulain J."/>
            <person name="Riccioni C."/>
            <person name="Rubini A."/>
            <person name="Sitrit Y."/>
            <person name="Splivallo R."/>
            <person name="Traeger S."/>
            <person name="Wang M."/>
            <person name="Zifcakova L."/>
            <person name="Wipf D."/>
            <person name="Zambonelli A."/>
            <person name="Paolocci F."/>
            <person name="Nowrousian M."/>
            <person name="Ottonello S."/>
            <person name="Baldrian P."/>
            <person name="Spatafora J.W."/>
            <person name="Henrissat B."/>
            <person name="Nagy L.G."/>
            <person name="Aury J.M."/>
            <person name="Wincker P."/>
            <person name="Grigoriev I.V."/>
            <person name="Bonfante P."/>
            <person name="Martin F.M."/>
        </authorList>
    </citation>
    <scope>NUCLEOTIDE SEQUENCE [LARGE SCALE GENOMIC DNA]</scope>
    <source>
        <strain evidence="8 9">CCBAS932</strain>
    </source>
</reference>
<feature type="signal peptide" evidence="7">
    <location>
        <begin position="1"/>
        <end position="17"/>
    </location>
</feature>
<evidence type="ECO:0000256" key="1">
    <source>
        <dbReference type="ARBA" id="ARBA00009431"/>
    </source>
</evidence>
<dbReference type="PRINTS" id="PR00724">
    <property type="entry name" value="CRBOXYPTASEC"/>
</dbReference>
<keyword evidence="3" id="KW-0645">Protease</keyword>
<keyword evidence="2" id="KW-0121">Carboxypeptidase</keyword>
<dbReference type="Gene3D" id="3.40.50.1820">
    <property type="entry name" value="alpha/beta hydrolase"/>
    <property type="match status" value="1"/>
</dbReference>
<evidence type="ECO:0000256" key="3">
    <source>
        <dbReference type="ARBA" id="ARBA00022670"/>
    </source>
</evidence>
<protein>
    <submittedName>
        <fullName evidence="8">Alpha/beta-hydrolase</fullName>
    </submittedName>
</protein>
<dbReference type="OrthoDB" id="443318at2759"/>
<evidence type="ECO:0000256" key="5">
    <source>
        <dbReference type="ARBA" id="ARBA00023180"/>
    </source>
</evidence>
<evidence type="ECO:0000256" key="7">
    <source>
        <dbReference type="SAM" id="SignalP"/>
    </source>
</evidence>
<evidence type="ECO:0000313" key="9">
    <source>
        <dbReference type="Proteomes" id="UP000277580"/>
    </source>
</evidence>
<accession>A0A3N4L741</accession>
<feature type="region of interest" description="Disordered" evidence="6">
    <location>
        <begin position="610"/>
        <end position="636"/>
    </location>
</feature>
<dbReference type="EMBL" id="ML119106">
    <property type="protein sequence ID" value="RPB17302.1"/>
    <property type="molecule type" value="Genomic_DNA"/>
</dbReference>
<name>A0A3N4L741_9PEZI</name>
<comment type="similarity">
    <text evidence="1">Belongs to the peptidase S10 family.</text>
</comment>
<evidence type="ECO:0000256" key="6">
    <source>
        <dbReference type="SAM" id="MobiDB-lite"/>
    </source>
</evidence>
<dbReference type="SUPFAM" id="SSF53474">
    <property type="entry name" value="alpha/beta-Hydrolases"/>
    <property type="match status" value="1"/>
</dbReference>
<sequence length="662" mass="72267">MLPVILAALTTLTLTQAQQYGYPPPVRGQRELRTPYNKEIIVRYKNPTSEICATQNPDQKQFTGHIHMPPGTLAPDVVQNYPINSFFWFVEARENPESAPLTIWLNGGPGDSSMVGMFTESGPCTVVEAGRESIHTVPREWGWDRASNMLFLDQPNKVGYSYDVPTNGTLPLADTSSTYITGTVAPPEIALINGTFPTSGANSTANTTAIAARTAWHFLQAWLTNFPQYNPNSTGINLFAESYGGKYGPAFFEFFEQQNEARDKGDLDKESTIELHLETLGIINGCIDAKLQTTSYPIYANENPYGIELLNASDMDQLLEMYYAEGGCDSLIDACRESVRRFDPLNNGNHKATNDICQMADNECNILRYYSWYNSSKSYYDLANNLDDPFPGYFYLEYLNNATVQEAIGVPINYTQSNTGVYTAFDQTGDFVRGGQTEAISYLLERNVRVALLYGDRDFICNYMGGETVSMNISYSDSDAFRAAGYQDVRINSSYVGGQVRQHGNFSFTRIYQAGHLVPSYQPETAFVLFERAILGQSLATGETINTEGNNIYSTSGDSVADDKLQVPDPFKPQCFVRSIETCTVDQIQMIAAARGVIINGVLYNSTDEWTPPATSSNGGGSGSGNSSGGGAGSGEPDAGVVVRASMGVVVGALVLAVLGGL</sequence>
<dbReference type="Pfam" id="PF00450">
    <property type="entry name" value="Peptidase_S10"/>
    <property type="match status" value="1"/>
</dbReference>
<keyword evidence="7" id="KW-0732">Signal</keyword>
<dbReference type="PANTHER" id="PTHR11802:SF404">
    <property type="entry name" value="CARBOXYPEPTIDASE"/>
    <property type="match status" value="1"/>
</dbReference>
<dbReference type="Proteomes" id="UP000277580">
    <property type="component" value="Unassembled WGS sequence"/>
</dbReference>
<feature type="compositionally biased region" description="Gly residues" evidence="6">
    <location>
        <begin position="618"/>
        <end position="634"/>
    </location>
</feature>
<feature type="chain" id="PRO_5017997833" evidence="7">
    <location>
        <begin position="18"/>
        <end position="662"/>
    </location>
</feature>
<gene>
    <name evidence="8" type="ORF">P167DRAFT_479469</name>
</gene>
<keyword evidence="5" id="KW-0325">Glycoprotein</keyword>
<dbReference type="GO" id="GO:0004185">
    <property type="term" value="F:serine-type carboxypeptidase activity"/>
    <property type="evidence" value="ECO:0007669"/>
    <property type="project" value="InterPro"/>
</dbReference>